<keyword evidence="1" id="KW-1133">Transmembrane helix</keyword>
<feature type="transmembrane region" description="Helical" evidence="1">
    <location>
        <begin position="123"/>
        <end position="143"/>
    </location>
</feature>
<dbReference type="AlphaFoldDB" id="A0A9Q0RES8"/>
<name>A0A9Q0RES8_ANAIG</name>
<dbReference type="EMBL" id="JAPDFW010000058">
    <property type="protein sequence ID" value="KAJ5077409.1"/>
    <property type="molecule type" value="Genomic_DNA"/>
</dbReference>
<feature type="transmembrane region" description="Helical" evidence="1">
    <location>
        <begin position="56"/>
        <end position="74"/>
    </location>
</feature>
<feature type="transmembrane region" description="Helical" evidence="1">
    <location>
        <begin position="80"/>
        <end position="103"/>
    </location>
</feature>
<dbReference type="OMA" id="QVMNKHE"/>
<evidence type="ECO:0000313" key="3">
    <source>
        <dbReference type="Proteomes" id="UP001149090"/>
    </source>
</evidence>
<feature type="transmembrane region" description="Helical" evidence="1">
    <location>
        <begin position="247"/>
        <end position="269"/>
    </location>
</feature>
<keyword evidence="1" id="KW-0472">Membrane</keyword>
<feature type="transmembrane region" description="Helical" evidence="1">
    <location>
        <begin position="198"/>
        <end position="219"/>
    </location>
</feature>
<feature type="transmembrane region" description="Helical" evidence="1">
    <location>
        <begin position="163"/>
        <end position="186"/>
    </location>
</feature>
<gene>
    <name evidence="2" type="ORF">M0811_05932</name>
</gene>
<dbReference type="Proteomes" id="UP001149090">
    <property type="component" value="Unassembled WGS sequence"/>
</dbReference>
<reference evidence="2" key="1">
    <citation type="submission" date="2022-10" db="EMBL/GenBank/DDBJ databases">
        <title>Novel sulphate-reducing endosymbionts in the free-living metamonad Anaeramoeba.</title>
        <authorList>
            <person name="Jerlstrom-Hultqvist J."/>
            <person name="Cepicka I."/>
            <person name="Gallot-Lavallee L."/>
            <person name="Salas-Leiva D."/>
            <person name="Curtis B.A."/>
            <person name="Zahonova K."/>
            <person name="Pipaliya S."/>
            <person name="Dacks J."/>
            <person name="Roger A.J."/>
        </authorList>
    </citation>
    <scope>NUCLEOTIDE SEQUENCE</scope>
    <source>
        <strain evidence="2">BMAN</strain>
    </source>
</reference>
<feature type="transmembrane region" description="Helical" evidence="1">
    <location>
        <begin position="15"/>
        <end position="35"/>
    </location>
</feature>
<protein>
    <submittedName>
        <fullName evidence="2">Tobamovirus multiplication protein 1-like isoform x1</fullName>
    </submittedName>
</protein>
<organism evidence="2 3">
    <name type="scientific">Anaeramoeba ignava</name>
    <name type="common">Anaerobic marine amoeba</name>
    <dbReference type="NCBI Taxonomy" id="1746090"/>
    <lineage>
        <taxon>Eukaryota</taxon>
        <taxon>Metamonada</taxon>
        <taxon>Anaeramoebidae</taxon>
        <taxon>Anaeramoeba</taxon>
    </lineage>
</organism>
<comment type="caution">
    <text evidence="2">The sequence shown here is derived from an EMBL/GenBank/DDBJ whole genome shotgun (WGS) entry which is preliminary data.</text>
</comment>
<proteinExistence type="predicted"/>
<sequence>MSSVPSVLDSKKWQIILLSILYFCIGLFSLILFFLSLRMKTNIGKRSSTSRFRCSILFMLSFLCFFRSVFFFVHDESNYYFLYFCYYLIPLFVEFLIFSFFMLFITQKIYQFLQNEKTYKKIVLIYSCLTIIIFSTWIIVSVVEYKNKGEDDFQNEVSRFSTIVFAFLVVILGGLAIKMFLSISHFNIKPKQAKRLKIFFALVILYEVIFIVRAIWSFLGMFNKSPLNQKIDYWDKHHTDGIYTTYLIWYLIFEIVPSVVLTISFWWNINSEKKSAQKLSESAVLINSHKKDQKNYQSGVNTSHDLSRSEIYREKFDDVDNDFLF</sequence>
<evidence type="ECO:0000313" key="2">
    <source>
        <dbReference type="EMBL" id="KAJ5077409.1"/>
    </source>
</evidence>
<accession>A0A9Q0RES8</accession>
<keyword evidence="1" id="KW-0812">Transmembrane</keyword>
<keyword evidence="3" id="KW-1185">Reference proteome</keyword>
<evidence type="ECO:0000256" key="1">
    <source>
        <dbReference type="SAM" id="Phobius"/>
    </source>
</evidence>